<dbReference type="RefSeq" id="WP_205257782.1">
    <property type="nucleotide sequence ID" value="NZ_BAAAPV010000005.1"/>
</dbReference>
<keyword evidence="1" id="KW-0349">Heme</keyword>
<comment type="caution">
    <text evidence="4">The sequence shown here is derived from an EMBL/GenBank/DDBJ whole genome shotgun (WGS) entry which is preliminary data.</text>
</comment>
<dbReference type="HAMAP" id="MF_01297">
    <property type="entry name" value="nitrobindin"/>
    <property type="match status" value="1"/>
</dbReference>
<comment type="similarity">
    <text evidence="1">Belongs to the nitrobindin family.</text>
</comment>
<evidence type="ECO:0000256" key="2">
    <source>
        <dbReference type="SAM" id="MobiDB-lite"/>
    </source>
</evidence>
<proteinExistence type="inferred from homology"/>
<reference evidence="4" key="1">
    <citation type="submission" date="2021-01" db="EMBL/GenBank/DDBJ databases">
        <title>KCTC 19127 draft genome.</title>
        <authorList>
            <person name="An D."/>
        </authorList>
    </citation>
    <scope>NUCLEOTIDE SEQUENCE</scope>
    <source>
        <strain evidence="4">KCTC 19127</strain>
    </source>
</reference>
<feature type="domain" description="THAP4-like heme-binding" evidence="3">
    <location>
        <begin position="58"/>
        <end position="235"/>
    </location>
</feature>
<dbReference type="InterPro" id="IPR012674">
    <property type="entry name" value="Calycin"/>
</dbReference>
<dbReference type="Proteomes" id="UP000663801">
    <property type="component" value="Unassembled WGS sequence"/>
</dbReference>
<dbReference type="SUPFAM" id="SSF50814">
    <property type="entry name" value="Lipocalins"/>
    <property type="match status" value="1"/>
</dbReference>
<dbReference type="InterPro" id="IPR014878">
    <property type="entry name" value="THAP4-like_heme-bd"/>
</dbReference>
<comment type="pathway">
    <text evidence="1">Nitrogen metabolism.</text>
</comment>
<evidence type="ECO:0000313" key="4">
    <source>
        <dbReference type="EMBL" id="MBM9477659.1"/>
    </source>
</evidence>
<dbReference type="InterPro" id="IPR022939">
    <property type="entry name" value="Nb(III)_bact/plant"/>
</dbReference>
<feature type="compositionally biased region" description="Basic and acidic residues" evidence="2">
    <location>
        <begin position="130"/>
        <end position="144"/>
    </location>
</feature>
<accession>A0A939C656</accession>
<gene>
    <name evidence="4" type="ORF">JL107_14500</name>
</gene>
<comment type="function">
    <text evidence="1">Heme-binding protein able to scavenge peroxynitrite and to protect free L-tyrosine against peroxynitrite-mediated nitration, by acting as a peroxynitrite isomerase that converts peroxynitrite to nitrate. Therefore, this protein likely plays a role in peroxynitrite sensing and in the detoxification of reactive nitrogen and oxygen species (RNS and ROS, respectively). Is able to bind nitric oxide (NO) in vitro, but may act as a sensor of peroxynitrite levels in vivo.</text>
</comment>
<dbReference type="GO" id="GO:0062213">
    <property type="term" value="F:peroxynitrite isomerase activity"/>
    <property type="evidence" value="ECO:0007669"/>
    <property type="project" value="UniProtKB-UniRule"/>
</dbReference>
<feature type="binding site" description="axial binding residue" evidence="1">
    <location>
        <position position="228"/>
    </location>
    <ligand>
        <name>heme b</name>
        <dbReference type="ChEBI" id="CHEBI:60344"/>
    </ligand>
    <ligandPart>
        <name>Fe</name>
        <dbReference type="ChEBI" id="CHEBI:18248"/>
    </ligandPart>
</feature>
<dbReference type="GO" id="GO:0046872">
    <property type="term" value="F:metal ion binding"/>
    <property type="evidence" value="ECO:0007669"/>
    <property type="project" value="UniProtKB-KW"/>
</dbReference>
<organism evidence="4 5">
    <name type="scientific">Nakamurella flavida</name>
    <dbReference type="NCBI Taxonomy" id="363630"/>
    <lineage>
        <taxon>Bacteria</taxon>
        <taxon>Bacillati</taxon>
        <taxon>Actinomycetota</taxon>
        <taxon>Actinomycetes</taxon>
        <taxon>Nakamurellales</taxon>
        <taxon>Nakamurellaceae</taxon>
        <taxon>Nakamurella</taxon>
    </lineage>
</organism>
<dbReference type="EC" id="5.99.-.-" evidence="1"/>
<comment type="domain">
    <text evidence="1">Forms a 10-stranded antiparallel beta-barrel structure able to accommodate a hydrophobic ligand in its interior. In fact, this fold hosts the heme group, which is located in a wide surface cleft.</text>
</comment>
<dbReference type="AlphaFoldDB" id="A0A939C656"/>
<comment type="catalytic activity">
    <reaction evidence="1">
        <text>peroxynitrite = nitrate</text>
        <dbReference type="Rhea" id="RHEA:63116"/>
        <dbReference type="ChEBI" id="CHEBI:17632"/>
        <dbReference type="ChEBI" id="CHEBI:25941"/>
    </reaction>
</comment>
<keyword evidence="1" id="KW-0408">Iron</keyword>
<dbReference type="Pfam" id="PF08768">
    <property type="entry name" value="THAP4_heme-bd"/>
    <property type="match status" value="1"/>
</dbReference>
<evidence type="ECO:0000313" key="5">
    <source>
        <dbReference type="Proteomes" id="UP000663801"/>
    </source>
</evidence>
<dbReference type="CDD" id="cd07828">
    <property type="entry name" value="lipocalin_heme-bd-THAP4-like"/>
    <property type="match status" value="1"/>
</dbReference>
<dbReference type="EMBL" id="JAERWL010000012">
    <property type="protein sequence ID" value="MBM9477659.1"/>
    <property type="molecule type" value="Genomic_DNA"/>
</dbReference>
<feature type="binding site" evidence="1">
    <location>
        <position position="77"/>
    </location>
    <ligand>
        <name>heme b</name>
        <dbReference type="ChEBI" id="CHEBI:60344"/>
    </ligand>
</feature>
<feature type="short sequence motif" description="GXWXGXG" evidence="1">
    <location>
        <begin position="65"/>
        <end position="71"/>
    </location>
</feature>
<comment type="cofactor">
    <cofactor evidence="1">
        <name>heme b</name>
        <dbReference type="ChEBI" id="CHEBI:60344"/>
    </cofactor>
    <text evidence="1">Binds 1 heme b group per subunit, that coordinates a highly solvent-exposed Fe(III) atom.</text>
</comment>
<name>A0A939C656_9ACTN</name>
<dbReference type="Gene3D" id="2.40.128.20">
    <property type="match status" value="1"/>
</dbReference>
<sequence>MTDPAPGAQRGSGDAAVEAALRRSAGTAALNLEDVPTLPIEGDTANLRLGAELNPACHVLLPLVGVWRGEGEWNYPTLDVPRRYGQQITISHDGREFLRHEAITWLLPVPAPVADGDDETAAGDVAAAESAEKPEPADRPEPAAREVGWWRPQPDGTIELVIAHSEGVVELFYGTSRTLTSWTFGSDAVIRTASAPEVTGASRLYGIVDGKLAYVEERATAEHELQPHTSALLERIIG</sequence>
<dbReference type="InterPro" id="IPR045165">
    <property type="entry name" value="Nitrobindin"/>
</dbReference>
<feature type="region of interest" description="Disordered" evidence="2">
    <location>
        <begin position="114"/>
        <end position="148"/>
    </location>
</feature>
<dbReference type="PANTHER" id="PTHR15854:SF4">
    <property type="entry name" value="PEROXYNITRITE ISOMERASE THAP4"/>
    <property type="match status" value="1"/>
</dbReference>
<evidence type="ECO:0000256" key="1">
    <source>
        <dbReference type="HAMAP-Rule" id="MF_01297"/>
    </source>
</evidence>
<keyword evidence="1" id="KW-0413">Isomerase</keyword>
<evidence type="ECO:0000259" key="3">
    <source>
        <dbReference type="Pfam" id="PF08768"/>
    </source>
</evidence>
<keyword evidence="1" id="KW-0479">Metal-binding</keyword>
<protein>
    <recommendedName>
        <fullName evidence="1">Peroxynitrite isomerase</fullName>
        <ecNumber evidence="1">5.99.-.-</ecNumber>
    </recommendedName>
    <alternativeName>
        <fullName evidence="1">Ferric nitrobindin</fullName>
        <shortName evidence="1">Nb(III)</shortName>
    </alternativeName>
</protein>
<keyword evidence="5" id="KW-1185">Reference proteome</keyword>
<dbReference type="GO" id="GO:0020037">
    <property type="term" value="F:heme binding"/>
    <property type="evidence" value="ECO:0007669"/>
    <property type="project" value="UniProtKB-UniRule"/>
</dbReference>
<dbReference type="PANTHER" id="PTHR15854">
    <property type="entry name" value="THAP4 PROTEIN"/>
    <property type="match status" value="1"/>
</dbReference>
<comment type="caution">
    <text evidence="1">Lacks conserved residue(s) required for the propagation of feature annotation.</text>
</comment>